<proteinExistence type="inferred from homology"/>
<feature type="transmembrane region" description="Helical" evidence="10">
    <location>
        <begin position="12"/>
        <end position="36"/>
    </location>
</feature>
<feature type="transmembrane region" description="Helical" evidence="10">
    <location>
        <begin position="107"/>
        <end position="128"/>
    </location>
</feature>
<sequence length="325" mass="35756">MAIFSSQSPCAFALGILGNVVSFVVFLAPGPTFYRIWRKKSTEGFQSLPYIAALFSASMWIYYAFLKSSSDFLLITINSLGCLIESFYLLLYVVFAPKHARMFTLKLLLLLNIGGLCSILLLSHFVLANGLTRVRVLGCICVAVSVCVFAAPLSAMRTVVRTKSVEFMPLSLSFSLTVNAVIWLVYGILIKDFFVALPNSVGIILGAVQMVLYVMCNRKWNPPRITEQLKLPQLAPSSVVVPKPDGGYDDQPTEPEPEPELINDRDDNICSRTDDPMIIIIGILAPVSADDDDTPGDKIIRDKEKGYKCDQASNEGQQAVAVVEK</sequence>
<evidence type="ECO:0000256" key="8">
    <source>
        <dbReference type="ARBA" id="ARBA00022989"/>
    </source>
</evidence>
<dbReference type="OrthoDB" id="409725at2759"/>
<name>A0A6P8BQ20_PUNGR</name>
<dbReference type="InterPro" id="IPR047664">
    <property type="entry name" value="SWEET"/>
</dbReference>
<keyword evidence="7" id="KW-0677">Repeat</keyword>
<dbReference type="Proteomes" id="UP000515151">
    <property type="component" value="Chromosome 8"/>
</dbReference>
<evidence type="ECO:0000256" key="6">
    <source>
        <dbReference type="ARBA" id="ARBA00022692"/>
    </source>
</evidence>
<organism evidence="12 13">
    <name type="scientific">Punica granatum</name>
    <name type="common">Pomegranate</name>
    <dbReference type="NCBI Taxonomy" id="22663"/>
    <lineage>
        <taxon>Eukaryota</taxon>
        <taxon>Viridiplantae</taxon>
        <taxon>Streptophyta</taxon>
        <taxon>Embryophyta</taxon>
        <taxon>Tracheophyta</taxon>
        <taxon>Spermatophyta</taxon>
        <taxon>Magnoliopsida</taxon>
        <taxon>eudicotyledons</taxon>
        <taxon>Gunneridae</taxon>
        <taxon>Pentapetalae</taxon>
        <taxon>rosids</taxon>
        <taxon>malvids</taxon>
        <taxon>Myrtales</taxon>
        <taxon>Lythraceae</taxon>
        <taxon>Punica</taxon>
    </lineage>
</organism>
<dbReference type="PANTHER" id="PTHR10791:SF22">
    <property type="entry name" value="BIDIRECTIONAL SUGAR TRANSPORTER SWEET11"/>
    <property type="match status" value="1"/>
</dbReference>
<dbReference type="FunFam" id="1.20.1280.290:FF:000003">
    <property type="entry name" value="Bidirectional sugar transporter SWEET"/>
    <property type="match status" value="1"/>
</dbReference>
<accession>A0A6P8BQ20</accession>
<reference evidence="12" key="1">
    <citation type="journal article" date="2020" name="Plant Biotechnol. J.">
        <title>The pomegranate (Punica granatum L.) draft genome dissects genetic divergence between soft- and hard-seeded cultivars.</title>
        <authorList>
            <person name="Luo X."/>
            <person name="Li H."/>
            <person name="Wu Z."/>
            <person name="Yao W."/>
            <person name="Zhao P."/>
            <person name="Cao D."/>
            <person name="Yu H."/>
            <person name="Li K."/>
            <person name="Poudel K."/>
            <person name="Zhao D."/>
            <person name="Zhang F."/>
            <person name="Xia X."/>
            <person name="Chen L."/>
            <person name="Wang Q."/>
            <person name="Jing D."/>
            <person name="Cao S."/>
        </authorList>
    </citation>
    <scope>NUCLEOTIDE SEQUENCE [LARGE SCALE GENOMIC DNA]</scope>
    <source>
        <strain evidence="12">cv. Tunisia</strain>
    </source>
</reference>
<feature type="compositionally biased region" description="Acidic residues" evidence="11">
    <location>
        <begin position="247"/>
        <end position="261"/>
    </location>
</feature>
<feature type="compositionally biased region" description="Basic and acidic residues" evidence="11">
    <location>
        <begin position="295"/>
        <end position="308"/>
    </location>
</feature>
<feature type="transmembrane region" description="Helical" evidence="10">
    <location>
        <begin position="48"/>
        <end position="66"/>
    </location>
</feature>
<evidence type="ECO:0000256" key="2">
    <source>
        <dbReference type="ARBA" id="ARBA00007809"/>
    </source>
</evidence>
<keyword evidence="5 10" id="KW-0762">Sugar transport</keyword>
<feature type="transmembrane region" description="Helical" evidence="10">
    <location>
        <begin position="72"/>
        <end position="95"/>
    </location>
</feature>
<dbReference type="AlphaFoldDB" id="A0A6P8BQ20"/>
<dbReference type="RefSeq" id="XP_031371921.1">
    <property type="nucleotide sequence ID" value="XM_031516061.1"/>
</dbReference>
<keyword evidence="8 10" id="KW-1133">Transmembrane helix</keyword>
<feature type="transmembrane region" description="Helical" evidence="10">
    <location>
        <begin position="195"/>
        <end position="215"/>
    </location>
</feature>
<dbReference type="GO" id="GO:0005886">
    <property type="term" value="C:plasma membrane"/>
    <property type="evidence" value="ECO:0007669"/>
    <property type="project" value="UniProtKB-SubCell"/>
</dbReference>
<evidence type="ECO:0000256" key="3">
    <source>
        <dbReference type="ARBA" id="ARBA00022448"/>
    </source>
</evidence>
<evidence type="ECO:0000256" key="4">
    <source>
        <dbReference type="ARBA" id="ARBA00022475"/>
    </source>
</evidence>
<comment type="subcellular location">
    <subcellularLocation>
        <location evidence="1 10">Cell membrane</location>
        <topology evidence="1 10">Multi-pass membrane protein</topology>
    </subcellularLocation>
</comment>
<dbReference type="InterPro" id="IPR004316">
    <property type="entry name" value="SWEET_rpt"/>
</dbReference>
<dbReference type="GO" id="GO:0008515">
    <property type="term" value="F:sucrose transmembrane transporter activity"/>
    <property type="evidence" value="ECO:0007669"/>
    <property type="project" value="UniProtKB-ARBA"/>
</dbReference>
<keyword evidence="9 10" id="KW-0472">Membrane</keyword>
<feature type="transmembrane region" description="Helical" evidence="10">
    <location>
        <begin position="134"/>
        <end position="155"/>
    </location>
</feature>
<keyword evidence="4" id="KW-1003">Cell membrane</keyword>
<feature type="region of interest" description="Disordered" evidence="11">
    <location>
        <begin position="237"/>
        <end position="267"/>
    </location>
</feature>
<evidence type="ECO:0000256" key="5">
    <source>
        <dbReference type="ARBA" id="ARBA00022597"/>
    </source>
</evidence>
<keyword evidence="12" id="KW-1185">Reference proteome</keyword>
<keyword evidence="3 10" id="KW-0813">Transport</keyword>
<evidence type="ECO:0000256" key="11">
    <source>
        <dbReference type="SAM" id="MobiDB-lite"/>
    </source>
</evidence>
<evidence type="ECO:0000313" key="12">
    <source>
        <dbReference type="Proteomes" id="UP000515151"/>
    </source>
</evidence>
<evidence type="ECO:0000256" key="9">
    <source>
        <dbReference type="ARBA" id="ARBA00023136"/>
    </source>
</evidence>
<dbReference type="PANTHER" id="PTHR10791">
    <property type="entry name" value="RAG1-ACTIVATING PROTEIN 1"/>
    <property type="match status" value="1"/>
</dbReference>
<feature type="transmembrane region" description="Helical" evidence="10">
    <location>
        <begin position="167"/>
        <end position="189"/>
    </location>
</feature>
<evidence type="ECO:0000256" key="1">
    <source>
        <dbReference type="ARBA" id="ARBA00004651"/>
    </source>
</evidence>
<dbReference type="Gene3D" id="1.20.1280.290">
    <property type="match status" value="2"/>
</dbReference>
<dbReference type="FunFam" id="1.20.1280.290:FF:000001">
    <property type="entry name" value="Bidirectional sugar transporter SWEET"/>
    <property type="match status" value="1"/>
</dbReference>
<dbReference type="GO" id="GO:0051119">
    <property type="term" value="F:sugar transmembrane transporter activity"/>
    <property type="evidence" value="ECO:0007669"/>
    <property type="project" value="InterPro"/>
</dbReference>
<keyword evidence="6 10" id="KW-0812">Transmembrane</keyword>
<evidence type="ECO:0000313" key="13">
    <source>
        <dbReference type="RefSeq" id="XP_031371921.1"/>
    </source>
</evidence>
<evidence type="ECO:0000256" key="7">
    <source>
        <dbReference type="ARBA" id="ARBA00022737"/>
    </source>
</evidence>
<comment type="function">
    <text evidence="10">Mediates both low-affinity uptake and efflux of sugar across the membrane.</text>
</comment>
<evidence type="ECO:0000256" key="10">
    <source>
        <dbReference type="RuleBase" id="RU910715"/>
    </source>
</evidence>
<dbReference type="Pfam" id="PF03083">
    <property type="entry name" value="MtN3_slv"/>
    <property type="match status" value="2"/>
</dbReference>
<dbReference type="GeneID" id="116187396"/>
<protein>
    <recommendedName>
        <fullName evidence="10">Bidirectional sugar transporter SWEET</fullName>
    </recommendedName>
</protein>
<gene>
    <name evidence="13" type="primary">LOC116187396</name>
</gene>
<feature type="region of interest" description="Disordered" evidence="11">
    <location>
        <begin position="289"/>
        <end position="325"/>
    </location>
</feature>
<reference evidence="13" key="2">
    <citation type="submission" date="2025-08" db="UniProtKB">
        <authorList>
            <consortium name="RefSeq"/>
        </authorList>
    </citation>
    <scope>IDENTIFICATION</scope>
    <source>
        <tissue evidence="13">Leaf</tissue>
    </source>
</reference>
<comment type="similarity">
    <text evidence="2 10">Belongs to the SWEET sugar transporter family.</text>
</comment>